<protein>
    <submittedName>
        <fullName evidence="2">Uncharacterized protein</fullName>
    </submittedName>
</protein>
<evidence type="ECO:0000256" key="1">
    <source>
        <dbReference type="SAM" id="MobiDB-lite"/>
    </source>
</evidence>
<accession>B6GXR8</accession>
<dbReference type="AlphaFoldDB" id="B6GXR8"/>
<keyword evidence="3" id="KW-1185">Reference proteome</keyword>
<evidence type="ECO:0000313" key="3">
    <source>
        <dbReference type="Proteomes" id="UP000000724"/>
    </source>
</evidence>
<dbReference type="EMBL" id="AM920427">
    <property type="protein sequence ID" value="CAP81168.1"/>
    <property type="molecule type" value="Genomic_DNA"/>
</dbReference>
<reference evidence="2 3" key="1">
    <citation type="journal article" date="2008" name="Nat. Biotechnol.">
        <title>Genome sequencing and analysis of the filamentous fungus Penicillium chrysogenum.</title>
        <authorList>
            <person name="van den Berg M.A."/>
            <person name="Albang R."/>
            <person name="Albermann K."/>
            <person name="Badger J.H."/>
            <person name="Daran J.-M."/>
            <person name="Driessen A.J.M."/>
            <person name="Garcia-Estrada C."/>
            <person name="Fedorova N.D."/>
            <person name="Harris D.M."/>
            <person name="Heijne W.H.M."/>
            <person name="Joardar V.S."/>
            <person name="Kiel J.A.K.W."/>
            <person name="Kovalchuk A."/>
            <person name="Martin J.F."/>
            <person name="Nierman W.C."/>
            <person name="Nijland J.G."/>
            <person name="Pronk J.T."/>
            <person name="Roubos J.A."/>
            <person name="van der Klei I.J."/>
            <person name="van Peij N.N.M.E."/>
            <person name="Veenhuis M."/>
            <person name="von Doehren H."/>
            <person name="Wagner C."/>
            <person name="Wortman J.R."/>
            <person name="Bovenberg R.A.L."/>
        </authorList>
    </citation>
    <scope>NUCLEOTIDE SEQUENCE [LARGE SCALE GENOMIC DNA]</scope>
    <source>
        <strain evidence="3">ATCC 28089 / DSM 1075 / NRRL 1951 / Wisconsin 54-1255</strain>
    </source>
</reference>
<dbReference type="VEuPathDB" id="FungiDB:PCH_Pc12g15410"/>
<name>B6GXR8_PENRW</name>
<sequence length="129" mass="14412">MHLARTPSTEHSPYVPLLSGKDGVLKGKYLKYLKHLNITPKTGLINHSPSDLVPCHAPFSSSSDSFQAPPKSEKKKKKKNTPDNKTNDARPATFGLFPETKLHISELQYNIHIVQLRMRNSQTVISPTP</sequence>
<dbReference type="HOGENOM" id="CLU_1949518_0_0_1"/>
<gene>
    <name evidence="2" type="ORF">Pc12g15410</name>
    <name evidence="2" type="ORF">PCH_Pc12g15410</name>
</gene>
<organism evidence="2 3">
    <name type="scientific">Penicillium rubens (strain ATCC 28089 / DSM 1075 / NRRL 1951 / Wisconsin 54-1255)</name>
    <name type="common">Penicillium chrysogenum</name>
    <dbReference type="NCBI Taxonomy" id="500485"/>
    <lineage>
        <taxon>Eukaryota</taxon>
        <taxon>Fungi</taxon>
        <taxon>Dikarya</taxon>
        <taxon>Ascomycota</taxon>
        <taxon>Pezizomycotina</taxon>
        <taxon>Eurotiomycetes</taxon>
        <taxon>Eurotiomycetidae</taxon>
        <taxon>Eurotiales</taxon>
        <taxon>Aspergillaceae</taxon>
        <taxon>Penicillium</taxon>
        <taxon>Penicillium chrysogenum species complex</taxon>
    </lineage>
</organism>
<proteinExistence type="predicted"/>
<feature type="region of interest" description="Disordered" evidence="1">
    <location>
        <begin position="56"/>
        <end position="93"/>
    </location>
</feature>
<dbReference type="Proteomes" id="UP000000724">
    <property type="component" value="Contig Pc00c12"/>
</dbReference>
<evidence type="ECO:0000313" key="2">
    <source>
        <dbReference type="EMBL" id="CAP81168.1"/>
    </source>
</evidence>